<protein>
    <recommendedName>
        <fullName evidence="3">Type 1 phosphatases regulator</fullName>
    </recommendedName>
</protein>
<comment type="function">
    <text evidence="1 3">Regulator of type 1 phosphatases which maintains protein phosphatase activity under strict control.</text>
</comment>
<dbReference type="Pfam" id="PF07491">
    <property type="entry name" value="PPI_Ypi1"/>
    <property type="match status" value="1"/>
</dbReference>
<dbReference type="AlphaFoldDB" id="A0A9P8CEF5"/>
<dbReference type="Proteomes" id="UP000887226">
    <property type="component" value="Unassembled WGS sequence"/>
</dbReference>
<organism evidence="5 6">
    <name type="scientific">Calycina marina</name>
    <dbReference type="NCBI Taxonomy" id="1763456"/>
    <lineage>
        <taxon>Eukaryota</taxon>
        <taxon>Fungi</taxon>
        <taxon>Dikarya</taxon>
        <taxon>Ascomycota</taxon>
        <taxon>Pezizomycotina</taxon>
        <taxon>Leotiomycetes</taxon>
        <taxon>Helotiales</taxon>
        <taxon>Pezizellaceae</taxon>
        <taxon>Calycina</taxon>
    </lineage>
</organism>
<proteinExistence type="inferred from homology"/>
<comment type="caution">
    <text evidence="5">The sequence shown here is derived from an EMBL/GenBank/DDBJ whole genome shotgun (WGS) entry which is preliminary data.</text>
</comment>
<keyword evidence="6" id="KW-1185">Reference proteome</keyword>
<dbReference type="GO" id="GO:0004865">
    <property type="term" value="F:protein serine/threonine phosphatase inhibitor activity"/>
    <property type="evidence" value="ECO:0007669"/>
    <property type="project" value="UniProtKB-UniRule"/>
</dbReference>
<evidence type="ECO:0000256" key="1">
    <source>
        <dbReference type="ARBA" id="ARBA00003401"/>
    </source>
</evidence>
<comment type="subcellular location">
    <subcellularLocation>
        <location evidence="3">Nucleus</location>
    </subcellularLocation>
</comment>
<sequence>MTSLPRRQARPQNLAVTSTTSTQTQTQTQAPVLRLRGVTQPKNVGRRVQWTEDTVNNEGLGRKSSKVCCIYHAPKAIDESSDESSSDSSSDEIDSGDDGAARPAGGKRAGHHHGPGHSHGKAKGKRDRSPNAYEKMPKSRGGAGDGLKENKA</sequence>
<dbReference type="PANTHER" id="PTHR20835">
    <property type="entry name" value="E3 UBIQUITIN-PROTEIN LIGASE PPP1R11-RELATED"/>
    <property type="match status" value="1"/>
</dbReference>
<evidence type="ECO:0000256" key="2">
    <source>
        <dbReference type="ARBA" id="ARBA00005605"/>
    </source>
</evidence>
<keyword evidence="3" id="KW-0539">Nucleus</keyword>
<dbReference type="GO" id="GO:0005634">
    <property type="term" value="C:nucleus"/>
    <property type="evidence" value="ECO:0007669"/>
    <property type="project" value="UniProtKB-SubCell"/>
</dbReference>
<comment type="similarity">
    <text evidence="2 3">Belongs to the YPI1 family.</text>
</comment>
<dbReference type="EMBL" id="MU253935">
    <property type="protein sequence ID" value="KAG9244019.1"/>
    <property type="molecule type" value="Genomic_DNA"/>
</dbReference>
<feature type="compositionally biased region" description="Basic residues" evidence="4">
    <location>
        <begin position="108"/>
        <end position="126"/>
    </location>
</feature>
<dbReference type="PANTHER" id="PTHR20835:SF0">
    <property type="entry name" value="E3 UBIQUITIN-PROTEIN LIGASE PPP1R11"/>
    <property type="match status" value="1"/>
</dbReference>
<feature type="compositionally biased region" description="Low complexity" evidence="4">
    <location>
        <begin position="17"/>
        <end position="29"/>
    </location>
</feature>
<feature type="region of interest" description="Disordered" evidence="4">
    <location>
        <begin position="1"/>
        <end position="152"/>
    </location>
</feature>
<name>A0A9P8CEF5_9HELO</name>
<feature type="compositionally biased region" description="Acidic residues" evidence="4">
    <location>
        <begin position="79"/>
        <end position="97"/>
    </location>
</feature>
<evidence type="ECO:0000256" key="4">
    <source>
        <dbReference type="SAM" id="MobiDB-lite"/>
    </source>
</evidence>
<reference evidence="5" key="1">
    <citation type="journal article" date="2021" name="IMA Fungus">
        <title>Genomic characterization of three marine fungi, including Emericellopsis atlantica sp. nov. with signatures of a generalist lifestyle and marine biomass degradation.</title>
        <authorList>
            <person name="Hagestad O.C."/>
            <person name="Hou L."/>
            <person name="Andersen J.H."/>
            <person name="Hansen E.H."/>
            <person name="Altermark B."/>
            <person name="Li C."/>
            <person name="Kuhnert E."/>
            <person name="Cox R.J."/>
            <person name="Crous P.W."/>
            <person name="Spatafora J.W."/>
            <person name="Lail K."/>
            <person name="Amirebrahimi M."/>
            <person name="Lipzen A."/>
            <person name="Pangilinan J."/>
            <person name="Andreopoulos W."/>
            <person name="Hayes R.D."/>
            <person name="Ng V."/>
            <person name="Grigoriev I.V."/>
            <person name="Jackson S.A."/>
            <person name="Sutton T.D.S."/>
            <person name="Dobson A.D.W."/>
            <person name="Rama T."/>
        </authorList>
    </citation>
    <scope>NUCLEOTIDE SEQUENCE</scope>
    <source>
        <strain evidence="5">TRa3180A</strain>
    </source>
</reference>
<evidence type="ECO:0000256" key="3">
    <source>
        <dbReference type="RuleBase" id="RU367162"/>
    </source>
</evidence>
<accession>A0A9P8CEF5</accession>
<evidence type="ECO:0000313" key="6">
    <source>
        <dbReference type="Proteomes" id="UP000887226"/>
    </source>
</evidence>
<feature type="compositionally biased region" description="Polar residues" evidence="4">
    <location>
        <begin position="1"/>
        <end position="16"/>
    </location>
</feature>
<dbReference type="InterPro" id="IPR011107">
    <property type="entry name" value="PPI_Ypi1"/>
</dbReference>
<dbReference type="OrthoDB" id="307488at2759"/>
<evidence type="ECO:0000313" key="5">
    <source>
        <dbReference type="EMBL" id="KAG9244019.1"/>
    </source>
</evidence>
<dbReference type="GO" id="GO:0008157">
    <property type="term" value="F:protein phosphatase 1 binding"/>
    <property type="evidence" value="ECO:0007669"/>
    <property type="project" value="TreeGrafter"/>
</dbReference>
<gene>
    <name evidence="5" type="ORF">BJ878DRAFT_542695</name>
</gene>